<gene>
    <name evidence="5" type="ORF">YH63_004600</name>
</gene>
<keyword evidence="6" id="KW-1185">Reference proteome</keyword>
<feature type="signal peptide" evidence="3">
    <location>
        <begin position="1"/>
        <end position="27"/>
    </location>
</feature>
<keyword evidence="2 3" id="KW-0732">Signal</keyword>
<dbReference type="CDD" id="cd06343">
    <property type="entry name" value="PBP1_ABC_ligand_binding-like"/>
    <property type="match status" value="1"/>
</dbReference>
<organism evidence="5 6">
    <name type="scientific">Afipia massiliensis</name>
    <dbReference type="NCBI Taxonomy" id="211460"/>
    <lineage>
        <taxon>Bacteria</taxon>
        <taxon>Pseudomonadati</taxon>
        <taxon>Pseudomonadota</taxon>
        <taxon>Alphaproteobacteria</taxon>
        <taxon>Hyphomicrobiales</taxon>
        <taxon>Nitrobacteraceae</taxon>
        <taxon>Afipia</taxon>
    </lineage>
</organism>
<dbReference type="Pfam" id="PF13458">
    <property type="entry name" value="Peripla_BP_6"/>
    <property type="match status" value="1"/>
</dbReference>
<evidence type="ECO:0000313" key="5">
    <source>
        <dbReference type="EMBL" id="TKT70750.1"/>
    </source>
</evidence>
<dbReference type="EMBL" id="LBIA02000001">
    <property type="protein sequence ID" value="TKT70750.1"/>
    <property type="molecule type" value="Genomic_DNA"/>
</dbReference>
<name>A0A4U6BKH4_9BRAD</name>
<dbReference type="STRING" id="211460.YH63_14305"/>
<feature type="domain" description="Leucine-binding protein" evidence="4">
    <location>
        <begin position="39"/>
        <end position="391"/>
    </location>
</feature>
<dbReference type="Proteomes" id="UP000034832">
    <property type="component" value="Unassembled WGS sequence"/>
</dbReference>
<protein>
    <submittedName>
        <fullName evidence="5">Branched-chain amino acid ABC transporter substrate-binding protein</fullName>
    </submittedName>
</protein>
<sequence>MSVKKFNPLVLLATVAAFAATSGSALAQKKYDTGANDTEIKIGSIMPYSGPASAYGIIGKTQAAYFNKINAEGGINGRKINFISYDDGYSPPKAVEQARKLVESDEVLLIFNSLGTPSNTAIQKYMNAKKVPQLFVATGATKWNDPKNFPWTMGWQPNYQSEGVIYAKYLMKEKPNGKIGILYQNDDFGKDVLKGLKDGLGAKGASMIIAEEPYETSVPTIDSQVVALKSKGADVFVSITTPKFGAQSIKKVAELGWKPLFILNNVASSTGSVIKPAGFDNAQGVISATYGKDPTDPQWKDDPGVKNFDAFLAKYFPEANRADSSVAYGYSSAQTMVHVLKACGDNLTRENVMKQAASIKGVQQEMGLPGITLNTSATDFAPIEQLQMMKFTGERWQLFGPIISGEIGG</sequence>
<evidence type="ECO:0000256" key="3">
    <source>
        <dbReference type="SAM" id="SignalP"/>
    </source>
</evidence>
<comment type="caution">
    <text evidence="5">The sequence shown here is derived from an EMBL/GenBank/DDBJ whole genome shotgun (WGS) entry which is preliminary data.</text>
</comment>
<proteinExistence type="inferred from homology"/>
<dbReference type="RefSeq" id="WP_046828624.1">
    <property type="nucleotide sequence ID" value="NZ_LBIA02000001.1"/>
</dbReference>
<feature type="chain" id="PRO_5020566319" evidence="3">
    <location>
        <begin position="28"/>
        <end position="409"/>
    </location>
</feature>
<dbReference type="PANTHER" id="PTHR47235:SF1">
    <property type="entry name" value="BLR6548 PROTEIN"/>
    <property type="match status" value="1"/>
</dbReference>
<dbReference type="PANTHER" id="PTHR47235">
    <property type="entry name" value="BLR6548 PROTEIN"/>
    <property type="match status" value="1"/>
</dbReference>
<evidence type="ECO:0000256" key="1">
    <source>
        <dbReference type="ARBA" id="ARBA00010062"/>
    </source>
</evidence>
<dbReference type="AlphaFoldDB" id="A0A4U6BKH4"/>
<dbReference type="InterPro" id="IPR028082">
    <property type="entry name" value="Peripla_BP_I"/>
</dbReference>
<dbReference type="SUPFAM" id="SSF53822">
    <property type="entry name" value="Periplasmic binding protein-like I"/>
    <property type="match status" value="1"/>
</dbReference>
<dbReference type="Gene3D" id="3.40.50.2300">
    <property type="match status" value="2"/>
</dbReference>
<evidence type="ECO:0000313" key="6">
    <source>
        <dbReference type="Proteomes" id="UP000034832"/>
    </source>
</evidence>
<comment type="similarity">
    <text evidence="1">Belongs to the leucine-binding protein family.</text>
</comment>
<evidence type="ECO:0000256" key="2">
    <source>
        <dbReference type="ARBA" id="ARBA00022729"/>
    </source>
</evidence>
<evidence type="ECO:0000259" key="4">
    <source>
        <dbReference type="Pfam" id="PF13458"/>
    </source>
</evidence>
<dbReference type="OrthoDB" id="9770729at2"/>
<reference evidence="5" key="1">
    <citation type="submission" date="2019-04" db="EMBL/GenBank/DDBJ databases">
        <title>Whole genome sequencing of cave bacteria.</title>
        <authorList>
            <person name="Gan H.M."/>
            <person name="Barton H."/>
            <person name="Savka M.A."/>
        </authorList>
    </citation>
    <scope>NUCLEOTIDE SEQUENCE [LARGE SCALE GENOMIC DNA]</scope>
    <source>
        <strain evidence="5">LC387</strain>
    </source>
</reference>
<dbReference type="InterPro" id="IPR028081">
    <property type="entry name" value="Leu-bd"/>
</dbReference>
<accession>A0A4U6BKH4</accession>